<comment type="caution">
    <text evidence="6">The sequence shown here is derived from an EMBL/GenBank/DDBJ whole genome shotgun (WGS) entry which is preliminary data.</text>
</comment>
<dbReference type="PROSITE" id="PS50930">
    <property type="entry name" value="HTH_LYTTR"/>
    <property type="match status" value="1"/>
</dbReference>
<feature type="domain" description="HTH LytTR-type" evidence="5">
    <location>
        <begin position="132"/>
        <end position="230"/>
    </location>
</feature>
<dbReference type="SMART" id="SM00448">
    <property type="entry name" value="REC"/>
    <property type="match status" value="1"/>
</dbReference>
<evidence type="ECO:0000256" key="1">
    <source>
        <dbReference type="ARBA" id="ARBA00018672"/>
    </source>
</evidence>
<dbReference type="Proteomes" id="UP000005561">
    <property type="component" value="Unassembled WGS sequence"/>
</dbReference>
<dbReference type="GO" id="GO:0000156">
    <property type="term" value="F:phosphorelay response regulator activity"/>
    <property type="evidence" value="ECO:0007669"/>
    <property type="project" value="InterPro"/>
</dbReference>
<gene>
    <name evidence="6" type="ORF">BRYFOR_05290</name>
</gene>
<evidence type="ECO:0000256" key="3">
    <source>
        <dbReference type="PROSITE-ProRule" id="PRU00169"/>
    </source>
</evidence>
<dbReference type="PANTHER" id="PTHR37299:SF1">
    <property type="entry name" value="STAGE 0 SPORULATION PROTEIN A HOMOLOG"/>
    <property type="match status" value="1"/>
</dbReference>
<dbReference type="Gene3D" id="3.40.50.2300">
    <property type="match status" value="1"/>
</dbReference>
<feature type="domain" description="Response regulatory" evidence="4">
    <location>
        <begin position="4"/>
        <end position="121"/>
    </location>
</feature>
<name>C6L9K0_9FIRM</name>
<comment type="function">
    <text evidence="2">May play the central regulatory role in sporulation. It may be an element of the effector pathway responsible for the activation of sporulation genes in response to nutritional stress. Spo0A may act in concert with spo0H (a sigma factor) to control the expression of some genes that are critical to the sporulation process.</text>
</comment>
<dbReference type="STRING" id="168384.SAMN05660368_02786"/>
<dbReference type="Gene3D" id="2.40.50.1020">
    <property type="entry name" value="LytTr DNA-binding domain"/>
    <property type="match status" value="1"/>
</dbReference>
<evidence type="ECO:0000259" key="5">
    <source>
        <dbReference type="PROSITE" id="PS50930"/>
    </source>
</evidence>
<evidence type="ECO:0000259" key="4">
    <source>
        <dbReference type="PROSITE" id="PS50110"/>
    </source>
</evidence>
<organism evidence="6 7">
    <name type="scientific">Marvinbryantia formatexigens DSM 14469</name>
    <dbReference type="NCBI Taxonomy" id="478749"/>
    <lineage>
        <taxon>Bacteria</taxon>
        <taxon>Bacillati</taxon>
        <taxon>Bacillota</taxon>
        <taxon>Clostridia</taxon>
        <taxon>Lachnospirales</taxon>
        <taxon>Lachnospiraceae</taxon>
        <taxon>Marvinbryantia</taxon>
    </lineage>
</organism>
<dbReference type="Pfam" id="PF04397">
    <property type="entry name" value="LytTR"/>
    <property type="match status" value="1"/>
</dbReference>
<dbReference type="InterPro" id="IPR011006">
    <property type="entry name" value="CheY-like_superfamily"/>
</dbReference>
<dbReference type="InterPro" id="IPR046947">
    <property type="entry name" value="LytR-like"/>
</dbReference>
<dbReference type="PROSITE" id="PS50110">
    <property type="entry name" value="RESPONSE_REGULATORY"/>
    <property type="match status" value="1"/>
</dbReference>
<keyword evidence="3" id="KW-0597">Phosphoprotein</keyword>
<reference evidence="6" key="1">
    <citation type="submission" date="2009-07" db="EMBL/GenBank/DDBJ databases">
        <authorList>
            <person name="Weinstock G."/>
            <person name="Sodergren E."/>
            <person name="Clifton S."/>
            <person name="Fulton L."/>
            <person name="Fulton B."/>
            <person name="Courtney L."/>
            <person name="Fronick C."/>
            <person name="Harrison M."/>
            <person name="Strong C."/>
            <person name="Farmer C."/>
            <person name="Delahaunty K."/>
            <person name="Markovic C."/>
            <person name="Hall O."/>
            <person name="Minx P."/>
            <person name="Tomlinson C."/>
            <person name="Mitreva M."/>
            <person name="Nelson J."/>
            <person name="Hou S."/>
            <person name="Wollam A."/>
            <person name="Pepin K.H."/>
            <person name="Johnson M."/>
            <person name="Bhonagiri V."/>
            <person name="Nash W.E."/>
            <person name="Warren W."/>
            <person name="Chinwalla A."/>
            <person name="Mardis E.R."/>
            <person name="Wilson R.K."/>
        </authorList>
    </citation>
    <scope>NUCLEOTIDE SEQUENCE [LARGE SCALE GENOMIC DNA]</scope>
    <source>
        <strain evidence="6">DSM 14469</strain>
    </source>
</reference>
<protein>
    <recommendedName>
        <fullName evidence="1">Stage 0 sporulation protein A homolog</fullName>
    </recommendedName>
</protein>
<dbReference type="InterPro" id="IPR001789">
    <property type="entry name" value="Sig_transdc_resp-reg_receiver"/>
</dbReference>
<keyword evidence="6" id="KW-0238">DNA-binding</keyword>
<dbReference type="SMART" id="SM00850">
    <property type="entry name" value="LytTR"/>
    <property type="match status" value="1"/>
</dbReference>
<accession>C6L9K0</accession>
<dbReference type="Pfam" id="PF00072">
    <property type="entry name" value="Response_reg"/>
    <property type="match status" value="1"/>
</dbReference>
<dbReference type="AlphaFoldDB" id="C6L9K0"/>
<evidence type="ECO:0000313" key="7">
    <source>
        <dbReference type="Proteomes" id="UP000005561"/>
    </source>
</evidence>
<dbReference type="EMBL" id="ACCL02000001">
    <property type="protein sequence ID" value="EET62939.1"/>
    <property type="molecule type" value="Genomic_DNA"/>
</dbReference>
<dbReference type="PANTHER" id="PTHR37299">
    <property type="entry name" value="TRANSCRIPTIONAL REGULATOR-RELATED"/>
    <property type="match status" value="1"/>
</dbReference>
<evidence type="ECO:0000256" key="2">
    <source>
        <dbReference type="ARBA" id="ARBA00024867"/>
    </source>
</evidence>
<dbReference type="InterPro" id="IPR007492">
    <property type="entry name" value="LytTR_DNA-bd_dom"/>
</dbReference>
<keyword evidence="7" id="KW-1185">Reference proteome</keyword>
<dbReference type="RefSeq" id="WP_006860092.1">
    <property type="nucleotide sequence ID" value="NZ_ACCL02000001.1"/>
</dbReference>
<dbReference type="eggNOG" id="COG3279">
    <property type="taxonomic scope" value="Bacteria"/>
</dbReference>
<dbReference type="SUPFAM" id="SSF52172">
    <property type="entry name" value="CheY-like"/>
    <property type="match status" value="1"/>
</dbReference>
<proteinExistence type="predicted"/>
<sequence length="236" mass="26601">MRFRVAIVEDEEKAAQDLKSCLERLGAQMGQEFQITHYSDAKVFLWQYEPVFDLIFMDIRMPGIDGMTAAEKLREKDTVTTLVFVTSMVQYAIKGYAVDATDFIVKPVQYAAFSMRMKRVLRAMQQRQGKSIAISTDGGSRIIPSNSVYYVEVINHQVIYHTDQGCFTVRGKLSDVEQQLPADAFFRCSISYLINLRYVTMMNSGSVIVVGDEIKVSRAKRKELAAALAVYMGKGG</sequence>
<feature type="modified residue" description="4-aspartylphosphate" evidence="3">
    <location>
        <position position="58"/>
    </location>
</feature>
<dbReference type="GO" id="GO:0003677">
    <property type="term" value="F:DNA binding"/>
    <property type="evidence" value="ECO:0007669"/>
    <property type="project" value="UniProtKB-KW"/>
</dbReference>
<evidence type="ECO:0000313" key="6">
    <source>
        <dbReference type="EMBL" id="EET62939.1"/>
    </source>
</evidence>